<evidence type="ECO:0000313" key="9">
    <source>
        <dbReference type="EMBL" id="ODM10350.1"/>
    </source>
</evidence>
<keyword evidence="2" id="KW-0805">Transcription regulation</keyword>
<dbReference type="CDD" id="cd17536">
    <property type="entry name" value="REC_YesN-like"/>
    <property type="match status" value="1"/>
</dbReference>
<evidence type="ECO:0000259" key="7">
    <source>
        <dbReference type="PROSITE" id="PS01124"/>
    </source>
</evidence>
<dbReference type="EMBL" id="MCGI01000004">
    <property type="protein sequence ID" value="ODM10350.1"/>
    <property type="molecule type" value="Genomic_DNA"/>
</dbReference>
<dbReference type="GeneID" id="93301659"/>
<dbReference type="Gene3D" id="1.10.10.60">
    <property type="entry name" value="Homeodomain-like"/>
    <property type="match status" value="2"/>
</dbReference>
<feature type="domain" description="HTH araC/xylS-type" evidence="7">
    <location>
        <begin position="142"/>
        <end position="240"/>
    </location>
</feature>
<dbReference type="InterPro" id="IPR018062">
    <property type="entry name" value="HTH_AraC-typ_CS"/>
</dbReference>
<dbReference type="PROSITE" id="PS01124">
    <property type="entry name" value="HTH_ARAC_FAMILY_2"/>
    <property type="match status" value="1"/>
</dbReference>
<evidence type="ECO:0000256" key="5">
    <source>
        <dbReference type="ARBA" id="ARBA00024867"/>
    </source>
</evidence>
<evidence type="ECO:0000259" key="8">
    <source>
        <dbReference type="PROSITE" id="PS50110"/>
    </source>
</evidence>
<dbReference type="SUPFAM" id="SSF52172">
    <property type="entry name" value="CheY-like"/>
    <property type="match status" value="1"/>
</dbReference>
<keyword evidence="6" id="KW-0597">Phosphoprotein</keyword>
<keyword evidence="3" id="KW-0238">DNA-binding</keyword>
<dbReference type="RefSeq" id="WP_044969255.1">
    <property type="nucleotide sequence ID" value="NZ_DBFYTC010000084.1"/>
</dbReference>
<dbReference type="PRINTS" id="PR00032">
    <property type="entry name" value="HTHARAC"/>
</dbReference>
<gene>
    <name evidence="9" type="ORF">BEH84_04722</name>
</gene>
<dbReference type="GO" id="GO:0000160">
    <property type="term" value="P:phosphorelay signal transduction system"/>
    <property type="evidence" value="ECO:0007669"/>
    <property type="project" value="InterPro"/>
</dbReference>
<dbReference type="InterPro" id="IPR009057">
    <property type="entry name" value="Homeodomain-like_sf"/>
</dbReference>
<evidence type="ECO:0000313" key="10">
    <source>
        <dbReference type="Proteomes" id="UP000095003"/>
    </source>
</evidence>
<dbReference type="SMART" id="SM00342">
    <property type="entry name" value="HTH_ARAC"/>
    <property type="match status" value="1"/>
</dbReference>
<dbReference type="PROSITE" id="PS50110">
    <property type="entry name" value="RESPONSE_REGULATORY"/>
    <property type="match status" value="1"/>
</dbReference>
<proteinExistence type="predicted"/>
<comment type="function">
    <text evidence="5">May play the central regulatory role in sporulation. It may be an element of the effector pathway responsible for the activation of sporulation genes in response to nutritional stress. Spo0A may act in concert with spo0H (a sigma factor) to control the expression of some genes that are critical to the sporulation process.</text>
</comment>
<dbReference type="InterPro" id="IPR011006">
    <property type="entry name" value="CheY-like_superfamily"/>
</dbReference>
<dbReference type="PROSITE" id="PS00041">
    <property type="entry name" value="HTH_ARAC_FAMILY_1"/>
    <property type="match status" value="1"/>
</dbReference>
<evidence type="ECO:0000256" key="4">
    <source>
        <dbReference type="ARBA" id="ARBA00023163"/>
    </source>
</evidence>
<dbReference type="SMART" id="SM00448">
    <property type="entry name" value="REC"/>
    <property type="match status" value="1"/>
</dbReference>
<dbReference type="PANTHER" id="PTHR43280">
    <property type="entry name" value="ARAC-FAMILY TRANSCRIPTIONAL REGULATOR"/>
    <property type="match status" value="1"/>
</dbReference>
<feature type="domain" description="Response regulatory" evidence="8">
    <location>
        <begin position="2"/>
        <end position="119"/>
    </location>
</feature>
<dbReference type="PANTHER" id="PTHR43280:SF34">
    <property type="entry name" value="ARAC-FAMILY TRANSCRIPTIONAL REGULATOR"/>
    <property type="match status" value="1"/>
</dbReference>
<protein>
    <recommendedName>
        <fullName evidence="1">Stage 0 sporulation protein A homolog</fullName>
    </recommendedName>
</protein>
<dbReference type="Proteomes" id="UP000095003">
    <property type="component" value="Unassembled WGS sequence"/>
</dbReference>
<evidence type="ECO:0000256" key="2">
    <source>
        <dbReference type="ARBA" id="ARBA00023015"/>
    </source>
</evidence>
<comment type="caution">
    <text evidence="9">The sequence shown here is derived from an EMBL/GenBank/DDBJ whole genome shotgun (WGS) entry which is preliminary data.</text>
</comment>
<dbReference type="GO" id="GO:0003700">
    <property type="term" value="F:DNA-binding transcription factor activity"/>
    <property type="evidence" value="ECO:0007669"/>
    <property type="project" value="InterPro"/>
</dbReference>
<evidence type="ECO:0000256" key="1">
    <source>
        <dbReference type="ARBA" id="ARBA00018672"/>
    </source>
</evidence>
<dbReference type="Pfam" id="PF12833">
    <property type="entry name" value="HTH_18"/>
    <property type="match status" value="1"/>
</dbReference>
<name>A0A1E3ANS3_9FIRM</name>
<dbReference type="GO" id="GO:0043565">
    <property type="term" value="F:sequence-specific DNA binding"/>
    <property type="evidence" value="ECO:0007669"/>
    <property type="project" value="InterPro"/>
</dbReference>
<dbReference type="InterPro" id="IPR001789">
    <property type="entry name" value="Sig_transdc_resp-reg_receiver"/>
</dbReference>
<evidence type="ECO:0000256" key="6">
    <source>
        <dbReference type="PROSITE-ProRule" id="PRU00169"/>
    </source>
</evidence>
<dbReference type="InterPro" id="IPR018060">
    <property type="entry name" value="HTH_AraC"/>
</dbReference>
<dbReference type="AlphaFoldDB" id="A0A1E3ANS3"/>
<sequence>MNIILVDDETAMLDILQQVIQWEELGIKKVYTARNAEQAKELLQEKKIDITLCDIEMPKESGLDLIEWIQGLYPSVVNIILTGHADFNYARNAISLGVYRFLLKPVSFEEVEQTVRDAVEKIESELVPGDNRTQGKELSAVEEVKKYLEKHYNEVITRNDVESLVHLNRDYINREFKEATGYTLMEYIQYCRVCAAKKLLRETQDSVSEICIKTGYDHPAYFSKIFKKRTGLSPLEYRNSTEKQEKSVLL</sequence>
<evidence type="ECO:0000256" key="3">
    <source>
        <dbReference type="ARBA" id="ARBA00023125"/>
    </source>
</evidence>
<dbReference type="InterPro" id="IPR020449">
    <property type="entry name" value="Tscrpt_reg_AraC-type_HTH"/>
</dbReference>
<reference evidence="9 10" key="1">
    <citation type="submission" date="2016-07" db="EMBL/GenBank/DDBJ databases">
        <title>Characterization of isolates of Eisenbergiella tayi derived from blood cultures, using whole genome sequencing.</title>
        <authorList>
            <person name="Burdz T."/>
            <person name="Wiebe D."/>
            <person name="Huynh C."/>
            <person name="Bernard K."/>
        </authorList>
    </citation>
    <scope>NUCLEOTIDE SEQUENCE [LARGE SCALE GENOMIC DNA]</scope>
    <source>
        <strain evidence="9 10">NML 120489</strain>
    </source>
</reference>
<dbReference type="SUPFAM" id="SSF46689">
    <property type="entry name" value="Homeodomain-like"/>
    <property type="match status" value="2"/>
</dbReference>
<feature type="modified residue" description="4-aspartylphosphate" evidence="6">
    <location>
        <position position="54"/>
    </location>
</feature>
<dbReference type="Pfam" id="PF00072">
    <property type="entry name" value="Response_reg"/>
    <property type="match status" value="1"/>
</dbReference>
<organism evidence="9 10">
    <name type="scientific">Eisenbergiella tayi</name>
    <dbReference type="NCBI Taxonomy" id="1432052"/>
    <lineage>
        <taxon>Bacteria</taxon>
        <taxon>Bacillati</taxon>
        <taxon>Bacillota</taxon>
        <taxon>Clostridia</taxon>
        <taxon>Lachnospirales</taxon>
        <taxon>Lachnospiraceae</taxon>
        <taxon>Eisenbergiella</taxon>
    </lineage>
</organism>
<accession>A0A1E3ANS3</accession>
<keyword evidence="4" id="KW-0804">Transcription</keyword>
<dbReference type="Gene3D" id="3.40.50.2300">
    <property type="match status" value="1"/>
</dbReference>